<gene>
    <name evidence="1" type="ORF">CEXT_31601</name>
</gene>
<organism evidence="1 2">
    <name type="scientific">Caerostris extrusa</name>
    <name type="common">Bark spider</name>
    <name type="synonym">Caerostris bankana</name>
    <dbReference type="NCBI Taxonomy" id="172846"/>
    <lineage>
        <taxon>Eukaryota</taxon>
        <taxon>Metazoa</taxon>
        <taxon>Ecdysozoa</taxon>
        <taxon>Arthropoda</taxon>
        <taxon>Chelicerata</taxon>
        <taxon>Arachnida</taxon>
        <taxon>Araneae</taxon>
        <taxon>Araneomorphae</taxon>
        <taxon>Entelegynae</taxon>
        <taxon>Araneoidea</taxon>
        <taxon>Araneidae</taxon>
        <taxon>Caerostris</taxon>
    </lineage>
</organism>
<dbReference type="AlphaFoldDB" id="A0AAV4UFC1"/>
<name>A0AAV4UFC1_CAEEX</name>
<evidence type="ECO:0000313" key="2">
    <source>
        <dbReference type="Proteomes" id="UP001054945"/>
    </source>
</evidence>
<reference evidence="1 2" key="1">
    <citation type="submission" date="2021-06" db="EMBL/GenBank/DDBJ databases">
        <title>Caerostris extrusa draft genome.</title>
        <authorList>
            <person name="Kono N."/>
            <person name="Arakawa K."/>
        </authorList>
    </citation>
    <scope>NUCLEOTIDE SEQUENCE [LARGE SCALE GENOMIC DNA]</scope>
</reference>
<dbReference type="EMBL" id="BPLR01012748">
    <property type="protein sequence ID" value="GIY56250.1"/>
    <property type="molecule type" value="Genomic_DNA"/>
</dbReference>
<dbReference type="Proteomes" id="UP001054945">
    <property type="component" value="Unassembled WGS sequence"/>
</dbReference>
<protein>
    <submittedName>
        <fullName evidence="1">Uncharacterized protein</fullName>
    </submittedName>
</protein>
<keyword evidence="2" id="KW-1185">Reference proteome</keyword>
<sequence>MVENMSLLKWIRTNDDFRSQKRFIGFLQKFTEVGGEKLTPQKPLSSQRLLTKSRRGEALLRRTLLHQKTGSALPLPHEPPLIGPLHFLESLPLHQPTCTSFFFYSIFTSSSSSLHPFPPCKQFNLFLDADVLHRIAVTSKVPSYLELFRWWLGCLF</sequence>
<accession>A0AAV4UFC1</accession>
<proteinExistence type="predicted"/>
<comment type="caution">
    <text evidence="1">The sequence shown here is derived from an EMBL/GenBank/DDBJ whole genome shotgun (WGS) entry which is preliminary data.</text>
</comment>
<evidence type="ECO:0000313" key="1">
    <source>
        <dbReference type="EMBL" id="GIY56250.1"/>
    </source>
</evidence>